<sequence>MRLAEWQDAFVNALSENGSEESLLSLVNTREASRLSVYRNNSKQALTAAMRTTFSMCNNILGERCFEQLALNYQQCYPLTLSDLNQYGESFPHLLVETIGTHSEFEGLEYLADLAQLEWRLQRSYYAEDAQVCAPFSLLELLTEEQQAEVVMLLRPDINVLSSRYPLYELWVKHQDDSEVVDICEPAETYHFCIYRDPFKPKVQRITSALYQILSDISLSKTLAQISESSADMTSLNWAISQGWVCGFHCEGAEIC</sequence>
<organism evidence="2 3">
    <name type="scientific">Shewanella hanedai</name>
    <name type="common">Alteromonas hanedai</name>
    <dbReference type="NCBI Taxonomy" id="25"/>
    <lineage>
        <taxon>Bacteria</taxon>
        <taxon>Pseudomonadati</taxon>
        <taxon>Pseudomonadota</taxon>
        <taxon>Gammaproteobacteria</taxon>
        <taxon>Alteromonadales</taxon>
        <taxon>Shewanellaceae</taxon>
        <taxon>Shewanella</taxon>
    </lineage>
</organism>
<dbReference type="OrthoDB" id="4146344at2"/>
<reference evidence="3" key="1">
    <citation type="submission" date="2019-07" db="EMBL/GenBank/DDBJ databases">
        <title>Shewanella sp. YLB-08 draft genomic sequence.</title>
        <authorList>
            <person name="Yu L."/>
        </authorList>
    </citation>
    <scope>NUCLEOTIDE SEQUENCE [LARGE SCALE GENOMIC DNA]</scope>
    <source>
        <strain evidence="3">JCM 20706</strain>
    </source>
</reference>
<name>A0A553JML0_SHEHA</name>
<proteinExistence type="predicted"/>
<dbReference type="EMBL" id="VKGK01000016">
    <property type="protein sequence ID" value="TRY13708.1"/>
    <property type="molecule type" value="Genomic_DNA"/>
</dbReference>
<dbReference type="Gene3D" id="1.10.150.690">
    <property type="entry name" value="DUF2063"/>
    <property type="match status" value="1"/>
</dbReference>
<feature type="domain" description="Putative DNA-binding" evidence="1">
    <location>
        <begin position="5"/>
        <end position="94"/>
    </location>
</feature>
<evidence type="ECO:0000259" key="1">
    <source>
        <dbReference type="Pfam" id="PF09836"/>
    </source>
</evidence>
<keyword evidence="3" id="KW-1185">Reference proteome</keyword>
<dbReference type="InterPro" id="IPR018640">
    <property type="entry name" value="DUF2063"/>
</dbReference>
<dbReference type="AlphaFoldDB" id="A0A553JML0"/>
<comment type="caution">
    <text evidence="2">The sequence shown here is derived from an EMBL/GenBank/DDBJ whole genome shotgun (WGS) entry which is preliminary data.</text>
</comment>
<accession>A0A553JML0</accession>
<evidence type="ECO:0000313" key="2">
    <source>
        <dbReference type="EMBL" id="TRY13708.1"/>
    </source>
</evidence>
<dbReference type="RefSeq" id="WP_144040720.1">
    <property type="nucleotide sequence ID" value="NZ_BMPL01000016.1"/>
</dbReference>
<evidence type="ECO:0000313" key="3">
    <source>
        <dbReference type="Proteomes" id="UP000318126"/>
    </source>
</evidence>
<gene>
    <name evidence="2" type="ORF">FN961_13580</name>
</gene>
<dbReference type="Pfam" id="PF09836">
    <property type="entry name" value="DUF2063"/>
    <property type="match status" value="1"/>
</dbReference>
<dbReference type="InterPro" id="IPR044922">
    <property type="entry name" value="DUF2063_N_sf"/>
</dbReference>
<protein>
    <submittedName>
        <fullName evidence="2">DUF2063 domain-containing protein</fullName>
    </submittedName>
</protein>
<dbReference type="Proteomes" id="UP000318126">
    <property type="component" value="Unassembled WGS sequence"/>
</dbReference>